<dbReference type="PANTHER" id="PTHR28047">
    <property type="entry name" value="PROTEIN DCG1"/>
    <property type="match status" value="1"/>
</dbReference>
<dbReference type="RefSeq" id="WP_302714502.1">
    <property type="nucleotide sequence ID" value="NZ_JAULRT010000062.1"/>
</dbReference>
<dbReference type="InterPro" id="IPR052186">
    <property type="entry name" value="Hydantoin_racemase-like"/>
</dbReference>
<dbReference type="SUPFAM" id="SSF53681">
    <property type="entry name" value="Aspartate/glutamate racemase"/>
    <property type="match status" value="1"/>
</dbReference>
<dbReference type="Proteomes" id="UP001168380">
    <property type="component" value="Unassembled WGS sequence"/>
</dbReference>
<comment type="similarity">
    <text evidence="1">Belongs to the HyuE racemase family.</text>
</comment>
<dbReference type="EMBL" id="JAULRT010000062">
    <property type="protein sequence ID" value="MDO3383612.1"/>
    <property type="molecule type" value="Genomic_DNA"/>
</dbReference>
<proteinExistence type="inferred from homology"/>
<organism evidence="2 3">
    <name type="scientific">Gilvimarinus algae</name>
    <dbReference type="NCBI Taxonomy" id="3058037"/>
    <lineage>
        <taxon>Bacteria</taxon>
        <taxon>Pseudomonadati</taxon>
        <taxon>Pseudomonadota</taxon>
        <taxon>Gammaproteobacteria</taxon>
        <taxon>Cellvibrionales</taxon>
        <taxon>Cellvibrionaceae</taxon>
        <taxon>Gilvimarinus</taxon>
    </lineage>
</organism>
<dbReference type="Gene3D" id="3.40.50.12500">
    <property type="match status" value="1"/>
</dbReference>
<dbReference type="InterPro" id="IPR053714">
    <property type="entry name" value="Iso_Racemase_Enz_sf"/>
</dbReference>
<evidence type="ECO:0000256" key="1">
    <source>
        <dbReference type="ARBA" id="ARBA00038414"/>
    </source>
</evidence>
<evidence type="ECO:0000313" key="2">
    <source>
        <dbReference type="EMBL" id="MDO3383612.1"/>
    </source>
</evidence>
<gene>
    <name evidence="2" type="ORF">QWI16_15630</name>
</gene>
<name>A0ABT8THN1_9GAMM</name>
<dbReference type="Pfam" id="PF01177">
    <property type="entry name" value="Asp_Glu_race"/>
    <property type="match status" value="1"/>
</dbReference>
<sequence>MNLTIIIPVYFPSTESLSLFSERLRTAIFPALHPASKVTLKALPKGATPSIQSRSDLAKNSQYVLAIAKEAEAQGSEGVYVTDMDMCGVEIAREHLSVPIIGGFTANTATALSICRRFSIITILDSVVDMQLEHIYSGALQDRFASIKVAKAPVSELLDDPEKTAERVYRQAYAAVTEDGAEALILGCTGFIGIADQVRQRLKRNHLDIPVLDPNRVAISFLQHLVLSGISQSKRTYRAPPLTESETVKNG</sequence>
<dbReference type="PANTHER" id="PTHR28047:SF5">
    <property type="entry name" value="PROTEIN DCG1"/>
    <property type="match status" value="1"/>
</dbReference>
<comment type="caution">
    <text evidence="2">The sequence shown here is derived from an EMBL/GenBank/DDBJ whole genome shotgun (WGS) entry which is preliminary data.</text>
</comment>
<keyword evidence="3" id="KW-1185">Reference proteome</keyword>
<dbReference type="InterPro" id="IPR001920">
    <property type="entry name" value="Asp/Glu_race"/>
</dbReference>
<accession>A0ABT8THN1</accession>
<reference evidence="2" key="1">
    <citation type="submission" date="2023-07" db="EMBL/GenBank/DDBJ databases">
        <title>Gilvimarinus algae sp. nov., isolated from the surface of Kelp.</title>
        <authorList>
            <person name="Sun Y.Y."/>
            <person name="Gong Y."/>
            <person name="Du Z.J."/>
        </authorList>
    </citation>
    <scope>NUCLEOTIDE SEQUENCE</scope>
    <source>
        <strain evidence="2">SDUM040014</strain>
    </source>
</reference>
<dbReference type="InterPro" id="IPR015942">
    <property type="entry name" value="Asp/Glu/hydantoin_racemase"/>
</dbReference>
<evidence type="ECO:0000313" key="3">
    <source>
        <dbReference type="Proteomes" id="UP001168380"/>
    </source>
</evidence>
<protein>
    <submittedName>
        <fullName evidence="2">Aspartate/glutamate racemase family protein</fullName>
    </submittedName>
</protein>